<feature type="region of interest" description="Disordered" evidence="1">
    <location>
        <begin position="278"/>
        <end position="305"/>
    </location>
</feature>
<protein>
    <recommendedName>
        <fullName evidence="3">C2 domain-containing protein</fullName>
    </recommendedName>
</protein>
<dbReference type="CDD" id="cd00030">
    <property type="entry name" value="C2"/>
    <property type="match status" value="1"/>
</dbReference>
<keyword evidence="2" id="KW-0812">Transmembrane</keyword>
<evidence type="ECO:0000313" key="5">
    <source>
        <dbReference type="Proteomes" id="UP001341281"/>
    </source>
</evidence>
<gene>
    <name evidence="4" type="ORF">U9M48_021403</name>
</gene>
<keyword evidence="2" id="KW-1133">Transmembrane helix</keyword>
<dbReference type="InterPro" id="IPR000008">
    <property type="entry name" value="C2_dom"/>
</dbReference>
<keyword evidence="5" id="KW-1185">Reference proteome</keyword>
<dbReference type="SMART" id="SM00239">
    <property type="entry name" value="C2"/>
    <property type="match status" value="1"/>
</dbReference>
<dbReference type="SUPFAM" id="SSF49562">
    <property type="entry name" value="C2 domain (Calcium/lipid-binding domain, CaLB)"/>
    <property type="match status" value="1"/>
</dbReference>
<dbReference type="PANTHER" id="PTHR47261:SF2">
    <property type="entry name" value="CALCIUM-DEPENDENT LIPID-BINDING (CALB DOMAIN) FAMILY PROTEIN"/>
    <property type="match status" value="1"/>
</dbReference>
<dbReference type="PROSITE" id="PS50004">
    <property type="entry name" value="C2"/>
    <property type="match status" value="1"/>
</dbReference>
<dbReference type="PANTHER" id="PTHR47261">
    <property type="entry name" value="CALCIUM-DEPENDENT LIPID-BINDING (CALB DOMAIN) FAMILY PROTEIN"/>
    <property type="match status" value="1"/>
</dbReference>
<evidence type="ECO:0000259" key="3">
    <source>
        <dbReference type="PROSITE" id="PS50004"/>
    </source>
</evidence>
<dbReference type="Gene3D" id="2.60.40.150">
    <property type="entry name" value="C2 domain"/>
    <property type="match status" value="1"/>
</dbReference>
<feature type="transmembrane region" description="Helical" evidence="2">
    <location>
        <begin position="313"/>
        <end position="336"/>
    </location>
</feature>
<name>A0AAQ3WSN9_PASNO</name>
<evidence type="ECO:0000256" key="1">
    <source>
        <dbReference type="SAM" id="MobiDB-lite"/>
    </source>
</evidence>
<organism evidence="4 5">
    <name type="scientific">Paspalum notatum var. saurae</name>
    <dbReference type="NCBI Taxonomy" id="547442"/>
    <lineage>
        <taxon>Eukaryota</taxon>
        <taxon>Viridiplantae</taxon>
        <taxon>Streptophyta</taxon>
        <taxon>Embryophyta</taxon>
        <taxon>Tracheophyta</taxon>
        <taxon>Spermatophyta</taxon>
        <taxon>Magnoliopsida</taxon>
        <taxon>Liliopsida</taxon>
        <taxon>Poales</taxon>
        <taxon>Poaceae</taxon>
        <taxon>PACMAD clade</taxon>
        <taxon>Panicoideae</taxon>
        <taxon>Andropogonodae</taxon>
        <taxon>Paspaleae</taxon>
        <taxon>Paspalinae</taxon>
        <taxon>Paspalum</taxon>
    </lineage>
</organism>
<accession>A0AAQ3WSN9</accession>
<feature type="transmembrane region" description="Helical" evidence="2">
    <location>
        <begin position="12"/>
        <end position="29"/>
    </location>
</feature>
<proteinExistence type="predicted"/>
<dbReference type="AlphaFoldDB" id="A0AAQ3WSN9"/>
<dbReference type="Proteomes" id="UP001341281">
    <property type="component" value="Chromosome 05"/>
</dbReference>
<keyword evidence="2" id="KW-0472">Membrane</keyword>
<evidence type="ECO:0000313" key="4">
    <source>
        <dbReference type="EMBL" id="WVZ73048.1"/>
    </source>
</evidence>
<evidence type="ECO:0000256" key="2">
    <source>
        <dbReference type="SAM" id="Phobius"/>
    </source>
</evidence>
<dbReference type="Pfam" id="PF00168">
    <property type="entry name" value="C2"/>
    <property type="match status" value="1"/>
</dbReference>
<dbReference type="InterPro" id="IPR035892">
    <property type="entry name" value="C2_domain_sf"/>
</dbReference>
<dbReference type="EMBL" id="CP144749">
    <property type="protein sequence ID" value="WVZ73048.1"/>
    <property type="molecule type" value="Genomic_DNA"/>
</dbReference>
<reference evidence="4 5" key="1">
    <citation type="submission" date="2024-02" db="EMBL/GenBank/DDBJ databases">
        <title>High-quality chromosome-scale genome assembly of Pensacola bahiagrass (Paspalum notatum Flugge var. saurae).</title>
        <authorList>
            <person name="Vega J.M."/>
            <person name="Podio M."/>
            <person name="Orjuela J."/>
            <person name="Siena L.A."/>
            <person name="Pessino S.C."/>
            <person name="Combes M.C."/>
            <person name="Mariac C."/>
            <person name="Albertini E."/>
            <person name="Pupilli F."/>
            <person name="Ortiz J.P.A."/>
            <person name="Leblanc O."/>
        </authorList>
    </citation>
    <scope>NUCLEOTIDE SEQUENCE [LARGE SCALE GENOMIC DNA]</scope>
    <source>
        <strain evidence="4">R1</strain>
        <tissue evidence="4">Leaf</tissue>
    </source>
</reference>
<feature type="domain" description="C2" evidence="3">
    <location>
        <begin position="63"/>
        <end position="188"/>
    </location>
</feature>
<sequence length="338" mass="36224">MDMALPPPAIPVLSICCLGFFFVMIRFLTKLLTEDLPRLFVRPKKIVLDFQKGRAMGPVSGSVASEIIQNVASDPNQDGNKDFVGELSVTLVDARKLSFVLFGKTDPYVVMILGDQVIKSKKNSQTTVIGLPGEPIWNQDFHLLVANPRKQKLTIQVKDSIGLTDITIGTGEVELGSLKDTVPTDKIVTLYGGWGLFGKRAAGEVLLRLTYKAYVEDEEDEAVRSDFDAGYVSDEDVLDYVGGGMGKGSDFTGKERETFMDLLAALLVSEEFQGIVSSETGSSSRDGVERGAGSAVTAGTETSVSNSSTDTALVWLAAITGVMVLVASDLGGSGYFNP</sequence>